<keyword evidence="4" id="KW-1185">Reference proteome</keyword>
<evidence type="ECO:0000256" key="2">
    <source>
        <dbReference type="SAM" id="SignalP"/>
    </source>
</evidence>
<feature type="chain" id="PRO_5046491089" evidence="2">
    <location>
        <begin position="19"/>
        <end position="685"/>
    </location>
</feature>
<accession>A0ABN8AZ67</accession>
<feature type="signal peptide" evidence="2">
    <location>
        <begin position="1"/>
        <end position="18"/>
    </location>
</feature>
<dbReference type="EMBL" id="OU963904">
    <property type="protein sequence ID" value="CAH0398258.1"/>
    <property type="molecule type" value="Genomic_DNA"/>
</dbReference>
<dbReference type="SMART" id="SM00696">
    <property type="entry name" value="DM9"/>
    <property type="match status" value="1"/>
</dbReference>
<dbReference type="InterPro" id="IPR006616">
    <property type="entry name" value="DM9_repeat"/>
</dbReference>
<feature type="region of interest" description="Disordered" evidence="1">
    <location>
        <begin position="478"/>
        <end position="508"/>
    </location>
</feature>
<evidence type="ECO:0000313" key="3">
    <source>
        <dbReference type="EMBL" id="CAH0398258.1"/>
    </source>
</evidence>
<reference evidence="3" key="1">
    <citation type="submission" date="2021-12" db="EMBL/GenBank/DDBJ databases">
        <authorList>
            <person name="King R."/>
        </authorList>
    </citation>
    <scope>NUCLEOTIDE SEQUENCE</scope>
</reference>
<evidence type="ECO:0000256" key="1">
    <source>
        <dbReference type="SAM" id="MobiDB-lite"/>
    </source>
</evidence>
<dbReference type="PANTHER" id="PTHR31649:SF1">
    <property type="entry name" value="FARNESOIC ACID O-METHYL TRANSFERASE DOMAIN-CONTAINING PROTEIN"/>
    <property type="match status" value="1"/>
</dbReference>
<name>A0ABN8AZ67_CHISP</name>
<dbReference type="Pfam" id="PF11901">
    <property type="entry name" value="DM9"/>
    <property type="match status" value="1"/>
</dbReference>
<organism evidence="3 4">
    <name type="scientific">Chilo suppressalis</name>
    <name type="common">Asiatic rice borer moth</name>
    <dbReference type="NCBI Taxonomy" id="168631"/>
    <lineage>
        <taxon>Eukaryota</taxon>
        <taxon>Metazoa</taxon>
        <taxon>Ecdysozoa</taxon>
        <taxon>Arthropoda</taxon>
        <taxon>Hexapoda</taxon>
        <taxon>Insecta</taxon>
        <taxon>Pterygota</taxon>
        <taxon>Neoptera</taxon>
        <taxon>Endopterygota</taxon>
        <taxon>Lepidoptera</taxon>
        <taxon>Glossata</taxon>
        <taxon>Ditrysia</taxon>
        <taxon>Pyraloidea</taxon>
        <taxon>Crambidae</taxon>
        <taxon>Crambinae</taxon>
        <taxon>Chilo</taxon>
    </lineage>
</organism>
<keyword evidence="2" id="KW-0732">Signal</keyword>
<gene>
    <name evidence="3" type="ORF">CHILSU_LOCUS1372</name>
</gene>
<sequence length="685" mass="77553">MYIFYLFLLINCGKGTFGISNKISQEVDNYFRDENIRSFHEKWEVHRASVENSLELAIKETFGKAGLNVYIKSVDDTHKVSDGFLINDKVVNVLFRDMHLTQYPYLRNPRVWFPLASNVLRVQTSVSKMFIDSSYLLFRSFNDVVYPSNKEEEEVSSPFARQQVQTKGQATIIAEYCNLFGDAVATLQGESVNLGYENFELTNCKFSIEISTPGLGSPPLIVPYFSNEQGVQLERLLMTTLRTELMVKLQAAVHSCVNPTLALGSLLPEVRKLQRRIFRNVNDYETEVIRNLNKLTTEKNIASEEWRNYRITWQDKINQKVESYIVSLTNMTISGLDSAYNGHTGGPVKTDVVNIYEDLRYSGIQIRGLGFIRMDEFEQNFMFSGEIQDVICKGTMQVGTTDENISEPIKLKTNDSTDNSIAMSSWRNLIISGPTFPSLDTYSFITGVLLNRLPVIINKHLSKNFENAIQYTETPYDIQPSQLNTDDDMGSAGEQDLSEENISSSGIEAKDSPQEIISENDNALDPRAIREDMKRPDVIEWVPATPATAMNYSQRAFVAGEEDGSPLWCIRGYAEGELCTGKLAIKSHIASIGFSYKEYLIEIFEILLAKPTSVYWLPDSNGRAPFKAIPAGKTLRGVILYICRVTHEDFLIPGKLNPNDGYCYIPFRHKELSFKKYEVLCGIAN</sequence>
<proteinExistence type="predicted"/>
<protein>
    <submittedName>
        <fullName evidence="3">Uncharacterized protein</fullName>
    </submittedName>
</protein>
<dbReference type="Proteomes" id="UP001153292">
    <property type="component" value="Chromosome 11"/>
</dbReference>
<dbReference type="PANTHER" id="PTHR31649">
    <property type="entry name" value="AGAP009604-PA"/>
    <property type="match status" value="1"/>
</dbReference>
<evidence type="ECO:0000313" key="4">
    <source>
        <dbReference type="Proteomes" id="UP001153292"/>
    </source>
</evidence>